<evidence type="ECO:0000256" key="4">
    <source>
        <dbReference type="ARBA" id="ARBA00023054"/>
    </source>
</evidence>
<evidence type="ECO:0000256" key="6">
    <source>
        <dbReference type="ARBA" id="ARBA00023288"/>
    </source>
</evidence>
<feature type="compositionally biased region" description="Pro residues" evidence="7">
    <location>
        <begin position="1050"/>
        <end position="1066"/>
    </location>
</feature>
<dbReference type="InterPro" id="IPR004965">
    <property type="entry name" value="Paralemmin"/>
</dbReference>
<evidence type="ECO:0000313" key="8">
    <source>
        <dbReference type="EMBL" id="KAG5272311.1"/>
    </source>
</evidence>
<evidence type="ECO:0000256" key="3">
    <source>
        <dbReference type="ARBA" id="ARBA00022553"/>
    </source>
</evidence>
<evidence type="ECO:0000256" key="5">
    <source>
        <dbReference type="ARBA" id="ARBA00023136"/>
    </source>
</evidence>
<accession>A0AAV6GEM3</accession>
<dbReference type="Proteomes" id="UP000823561">
    <property type="component" value="Chromosome 12"/>
</dbReference>
<dbReference type="GO" id="GO:0008360">
    <property type="term" value="P:regulation of cell shape"/>
    <property type="evidence" value="ECO:0007669"/>
    <property type="project" value="InterPro"/>
</dbReference>
<evidence type="ECO:0000256" key="7">
    <source>
        <dbReference type="SAM" id="MobiDB-lite"/>
    </source>
</evidence>
<feature type="compositionally biased region" description="Basic and acidic residues" evidence="7">
    <location>
        <begin position="660"/>
        <end position="687"/>
    </location>
</feature>
<feature type="compositionally biased region" description="Polar residues" evidence="7">
    <location>
        <begin position="916"/>
        <end position="925"/>
    </location>
</feature>
<feature type="compositionally biased region" description="Low complexity" evidence="7">
    <location>
        <begin position="690"/>
        <end position="706"/>
    </location>
</feature>
<dbReference type="GO" id="GO:0005886">
    <property type="term" value="C:plasma membrane"/>
    <property type="evidence" value="ECO:0007669"/>
    <property type="project" value="UniProtKB-SubCell"/>
</dbReference>
<feature type="compositionally biased region" description="Polar residues" evidence="7">
    <location>
        <begin position="1133"/>
        <end position="1144"/>
    </location>
</feature>
<feature type="region of interest" description="Disordered" evidence="7">
    <location>
        <begin position="53"/>
        <end position="75"/>
    </location>
</feature>
<keyword evidence="4" id="KW-0175">Coiled coil</keyword>
<feature type="compositionally biased region" description="Basic and acidic residues" evidence="7">
    <location>
        <begin position="64"/>
        <end position="75"/>
    </location>
</feature>
<feature type="region of interest" description="Disordered" evidence="7">
    <location>
        <begin position="1217"/>
        <end position="1300"/>
    </location>
</feature>
<feature type="region of interest" description="Disordered" evidence="7">
    <location>
        <begin position="364"/>
        <end position="437"/>
    </location>
</feature>
<protein>
    <recommendedName>
        <fullName evidence="10">A-kinase anchor protein 2</fullName>
    </recommendedName>
</protein>
<keyword evidence="9" id="KW-1185">Reference proteome</keyword>
<feature type="compositionally biased region" description="Basic and acidic residues" evidence="7">
    <location>
        <begin position="927"/>
        <end position="936"/>
    </location>
</feature>
<keyword evidence="3" id="KW-0597">Phosphoprotein</keyword>
<dbReference type="PANTHER" id="PTHR10498:SF10">
    <property type="entry name" value="PALM2 AND AKAP2 FUSION-RELATED"/>
    <property type="match status" value="1"/>
</dbReference>
<reference evidence="8" key="1">
    <citation type="submission" date="2020-10" db="EMBL/GenBank/DDBJ databases">
        <title>Chromosome-scale genome assembly of the Allis shad, Alosa alosa.</title>
        <authorList>
            <person name="Margot Z."/>
            <person name="Christophe K."/>
            <person name="Cabau C."/>
            <person name="Louis A."/>
            <person name="Berthelot C."/>
            <person name="Parey E."/>
            <person name="Roest Crollius H."/>
            <person name="Montfort J."/>
            <person name="Robinson-Rechavi M."/>
            <person name="Bucao C."/>
            <person name="Bouchez O."/>
            <person name="Gislard M."/>
            <person name="Lluch J."/>
            <person name="Milhes M."/>
            <person name="Lampietro C."/>
            <person name="Lopez Roques C."/>
            <person name="Donnadieu C."/>
            <person name="Braasch I."/>
            <person name="Desvignes T."/>
            <person name="Postlethwait J."/>
            <person name="Bobe J."/>
            <person name="Guiguen Y."/>
        </authorList>
    </citation>
    <scope>NUCLEOTIDE SEQUENCE</scope>
    <source>
        <strain evidence="8">M-15738</strain>
        <tissue evidence="8">Blood</tissue>
    </source>
</reference>
<evidence type="ECO:0000313" key="9">
    <source>
        <dbReference type="Proteomes" id="UP000823561"/>
    </source>
</evidence>
<feature type="region of interest" description="Disordered" evidence="7">
    <location>
        <begin position="916"/>
        <end position="940"/>
    </location>
</feature>
<proteinExistence type="predicted"/>
<sequence length="1368" mass="150643">MAEAELHKERLQALAEKRKRQSEIEDKRQQLDDLVLQLQHLRSKAMRERWLLQGTPVGSQDQEDSQRRQVEQDERHAKQLEEAVHRLESEISLLENEESQISAKEQVLRERLRETERSIEDLQKSLQYHDGDAVNYVRSQIPSLPELNSKASATAPGNEQLTRKPALYAMEISVEKDRKTGGTKILSASPVSPEDVQPQRGVKVFDDGHKVIYEVRSGASTTLENGVHAWNATDVDELMQRVGQSHHRGDTGRVMVTPAEPEVPPPGLSELTMHKEVKLDTGKTGKMGTAMDQPQIQDEVTEAPEATSEKPVTMIFMGYHNVMDEDETKKLLGFDGTIKAEIVLIDEDDEKSLREKTVTDISTMDGNAADLVSGRPLSDSTELSSEGKEESVATKDLPATAGSALDAGMPSAGNGTLPGLKSSKPPEDDSELKRERNLKSVSFLDSVSVISGGKDNMELETQSESQNCHTGAGQNGTAHQGQTMDTEVAQEIRYLDEVLEANCCDPAVDMTSNGTSSPEPRSINVDGNGPSVEVSDASPPTNHGVVVERRMQSTFVGEDRDNTKPNGHSVVVTQDDKMLGKQPLTTIKKEARFELRSFQEEKKPSKLFDAPAEKEIRVKKVRPSEEIAELEKERLELIRGQAVKKNPGIAAKWWNPPQERTLEEELDPEKLESHRKYEERKQRKMESSRATQASPNPTAPSPTSSYTPPPEPVSKEDIVTEQVDFSAARKQFLQMEHTKQPAAGPKRGVAPQLYSAKPFSRVSEVAHVERPGGYVTITSQGSHGLDERCDVTTVKTERIFCSPGDSPSQSMAENERKDSVKAWNEESDFTCAHAVMTLVKDEEPEMFQVQRSSNSSYHPEEIDSGLDDLSVRSQDTTVLETLSNDFSMDNVSDSGASNETMSAYLENSLGDYSFPSTPMATTPINGKSEKGTKSPDNHSVSLSYQVDSLTEEELEYHAGVLVQSAIEQAIAQQNDEWEPRQATQQSSPIPERRVEVVEPAPQPREPPVSPVPAPTASPRVPTPVEEKRSAATSPTITVPSAPRVSSMPSSPTPAHTPAPTPAPAPAPAHAAGPTHVGPYKPPSPSPPPSEKQEFSYFSKYSETPAPGPTHVGPYKSPSPSPPPSEKQEFSYFSKYSETPASGPTNVGPYKPPSPSPPPSEKQEFSYFSKYSEAAELRSTASVLKNQDVEVTAGPFKLRSRKQRTLSMIEEEIRAAQEREEELKRQRQTRCVRPQPAASHKQKTNSLPAKLVLPGKTAPGKIEKIRPVPPASPCSSEGPLPSPLSDLGSDDSGGSQRPKNLMQTLMEDFESHKVKRREKVEDNSHDANAVARIRVLEATRVTRRKSNMALKWEAGMYANLEDGEEEEEE</sequence>
<keyword evidence="6" id="KW-0449">Lipoprotein</keyword>
<evidence type="ECO:0008006" key="10">
    <source>
        <dbReference type="Google" id="ProtNLM"/>
    </source>
</evidence>
<gene>
    <name evidence="8" type="ORF">AALO_G00164040</name>
</gene>
<dbReference type="EMBL" id="JADWDJ010000012">
    <property type="protein sequence ID" value="KAG5272311.1"/>
    <property type="molecule type" value="Genomic_DNA"/>
</dbReference>
<name>A0AAV6GEM3_9TELE</name>
<organism evidence="8 9">
    <name type="scientific">Alosa alosa</name>
    <name type="common">allis shad</name>
    <dbReference type="NCBI Taxonomy" id="278164"/>
    <lineage>
        <taxon>Eukaryota</taxon>
        <taxon>Metazoa</taxon>
        <taxon>Chordata</taxon>
        <taxon>Craniata</taxon>
        <taxon>Vertebrata</taxon>
        <taxon>Euteleostomi</taxon>
        <taxon>Actinopterygii</taxon>
        <taxon>Neopterygii</taxon>
        <taxon>Teleostei</taxon>
        <taxon>Clupei</taxon>
        <taxon>Clupeiformes</taxon>
        <taxon>Clupeoidei</taxon>
        <taxon>Clupeidae</taxon>
        <taxon>Alosa</taxon>
    </lineage>
</organism>
<feature type="region of interest" description="Disordered" evidence="7">
    <location>
        <begin position="639"/>
        <end position="731"/>
    </location>
</feature>
<evidence type="ECO:0000256" key="2">
    <source>
        <dbReference type="ARBA" id="ARBA00022475"/>
    </source>
</evidence>
<keyword evidence="5" id="KW-0472">Membrane</keyword>
<dbReference type="Pfam" id="PF03285">
    <property type="entry name" value="Paralemmin"/>
    <property type="match status" value="1"/>
</dbReference>
<feature type="compositionally biased region" description="Basic and acidic residues" evidence="7">
    <location>
        <begin position="424"/>
        <end position="437"/>
    </location>
</feature>
<feature type="compositionally biased region" description="Pro residues" evidence="7">
    <location>
        <begin position="1079"/>
        <end position="1089"/>
    </location>
</feature>
<comment type="caution">
    <text evidence="8">The sequence shown here is derived from an EMBL/GenBank/DDBJ whole genome shotgun (WGS) entry which is preliminary data.</text>
</comment>
<dbReference type="PANTHER" id="PTHR10498">
    <property type="entry name" value="PARALEMMIN-RELATED"/>
    <property type="match status" value="1"/>
</dbReference>
<keyword evidence="2" id="KW-1003">Cell membrane</keyword>
<comment type="subcellular location">
    <subcellularLocation>
        <location evidence="1">Cell membrane</location>
        <topology evidence="1">Lipid-anchor</topology>
        <orientation evidence="1">Cytoplasmic side</orientation>
    </subcellularLocation>
</comment>
<feature type="compositionally biased region" description="Pro residues" evidence="7">
    <location>
        <begin position="1149"/>
        <end position="1159"/>
    </location>
</feature>
<feature type="region of interest" description="Disordered" evidence="7">
    <location>
        <begin position="972"/>
        <end position="1164"/>
    </location>
</feature>
<feature type="compositionally biased region" description="Pro residues" evidence="7">
    <location>
        <begin position="1000"/>
        <end position="1015"/>
    </location>
</feature>
<feature type="compositionally biased region" description="Low complexity" evidence="7">
    <location>
        <begin position="1272"/>
        <end position="1294"/>
    </location>
</feature>
<evidence type="ECO:0000256" key="1">
    <source>
        <dbReference type="ARBA" id="ARBA00004342"/>
    </source>
</evidence>